<dbReference type="GO" id="GO:0003723">
    <property type="term" value="F:RNA binding"/>
    <property type="evidence" value="ECO:0007669"/>
    <property type="project" value="UniProtKB-UniRule"/>
</dbReference>
<dbReference type="PANTHER" id="PTHR22807:SF61">
    <property type="entry name" value="NOL1_NOP2_SUN FAMILY PROTEIN _ ANTITERMINATION NUSB DOMAIN-CONTAINING PROTEIN"/>
    <property type="match status" value="1"/>
</dbReference>
<dbReference type="CDD" id="cd02440">
    <property type="entry name" value="AdoMet_MTases"/>
    <property type="match status" value="1"/>
</dbReference>
<feature type="active site" description="Nucleophile" evidence="5">
    <location>
        <position position="370"/>
    </location>
</feature>
<keyword evidence="3 5" id="KW-0949">S-adenosyl-L-methionine</keyword>
<feature type="domain" description="SAM-dependent MTase RsmB/NOP-type" evidence="6">
    <location>
        <begin position="158"/>
        <end position="424"/>
    </location>
</feature>
<comment type="similarity">
    <text evidence="5">Belongs to the class I-like SAM-binding methyltransferase superfamily. RsmB/NOP family.</text>
</comment>
<dbReference type="GO" id="GO:0070475">
    <property type="term" value="P:rRNA base methylation"/>
    <property type="evidence" value="ECO:0007669"/>
    <property type="project" value="TreeGrafter"/>
</dbReference>
<gene>
    <name evidence="7" type="ORF">AW736_01380</name>
</gene>
<dbReference type="InterPro" id="IPR049560">
    <property type="entry name" value="MeTrfase_RsmB-F_NOP2_cat"/>
</dbReference>
<dbReference type="AlphaFoldDB" id="A0A178IQQ7"/>
<dbReference type="RefSeq" id="WP_068768488.1">
    <property type="nucleotide sequence ID" value="NZ_CP109796.1"/>
</dbReference>
<dbReference type="Pfam" id="PF01189">
    <property type="entry name" value="Methyltr_RsmB-F"/>
    <property type="match status" value="1"/>
</dbReference>
<evidence type="ECO:0000259" key="6">
    <source>
        <dbReference type="PROSITE" id="PS51686"/>
    </source>
</evidence>
<dbReference type="PROSITE" id="PS51686">
    <property type="entry name" value="SAM_MT_RSMB_NOP"/>
    <property type="match status" value="1"/>
</dbReference>
<evidence type="ECO:0000313" key="8">
    <source>
        <dbReference type="Proteomes" id="UP000078486"/>
    </source>
</evidence>
<name>A0A178IQQ7_9BACT</name>
<dbReference type="STRING" id="1184151.AW736_01380"/>
<protein>
    <recommendedName>
        <fullName evidence="6">SAM-dependent MTase RsmB/NOP-type domain-containing protein</fullName>
    </recommendedName>
</protein>
<reference evidence="7 8" key="1">
    <citation type="submission" date="2016-01" db="EMBL/GenBank/DDBJ databases">
        <title>High potential of lignocellulose degradation of a new Verrucomicrobia species.</title>
        <authorList>
            <person name="Wang Y."/>
            <person name="Shi Y."/>
            <person name="Qiu Z."/>
            <person name="Liu S."/>
            <person name="Yang H."/>
        </authorList>
    </citation>
    <scope>NUCLEOTIDE SEQUENCE [LARGE SCALE GENOMIC DNA]</scope>
    <source>
        <strain evidence="7 8">TSB47</strain>
    </source>
</reference>
<feature type="binding site" evidence="5">
    <location>
        <position position="317"/>
    </location>
    <ligand>
        <name>S-adenosyl-L-methionine</name>
        <dbReference type="ChEBI" id="CHEBI:59789"/>
    </ligand>
</feature>
<comment type="caution">
    <text evidence="5">Lacks conserved residue(s) required for the propagation of feature annotation.</text>
</comment>
<comment type="caution">
    <text evidence="7">The sequence shown here is derived from an EMBL/GenBank/DDBJ whole genome shotgun (WGS) entry which is preliminary data.</text>
</comment>
<dbReference type="GO" id="GO:0005829">
    <property type="term" value="C:cytosol"/>
    <property type="evidence" value="ECO:0007669"/>
    <property type="project" value="TreeGrafter"/>
</dbReference>
<evidence type="ECO:0000313" key="7">
    <source>
        <dbReference type="EMBL" id="OAM91719.1"/>
    </source>
</evidence>
<feature type="binding site" evidence="5">
    <location>
        <position position="277"/>
    </location>
    <ligand>
        <name>S-adenosyl-L-methionine</name>
        <dbReference type="ChEBI" id="CHEBI:59789"/>
    </ligand>
</feature>
<keyword evidence="2 5" id="KW-0808">Transferase</keyword>
<dbReference type="InterPro" id="IPR029063">
    <property type="entry name" value="SAM-dependent_MTases_sf"/>
</dbReference>
<evidence type="ECO:0000256" key="3">
    <source>
        <dbReference type="ARBA" id="ARBA00022691"/>
    </source>
</evidence>
<evidence type="ECO:0000256" key="2">
    <source>
        <dbReference type="ARBA" id="ARBA00022679"/>
    </source>
</evidence>
<evidence type="ECO:0000256" key="4">
    <source>
        <dbReference type="ARBA" id="ARBA00022884"/>
    </source>
</evidence>
<keyword evidence="8" id="KW-1185">Reference proteome</keyword>
<dbReference type="Proteomes" id="UP000078486">
    <property type="component" value="Unassembled WGS sequence"/>
</dbReference>
<keyword evidence="4 5" id="KW-0694">RNA-binding</keyword>
<dbReference type="EMBL" id="LRRQ01000015">
    <property type="protein sequence ID" value="OAM91719.1"/>
    <property type="molecule type" value="Genomic_DNA"/>
</dbReference>
<dbReference type="InterPro" id="IPR001678">
    <property type="entry name" value="MeTrfase_RsmB-F_NOP2_dom"/>
</dbReference>
<dbReference type="SUPFAM" id="SSF53335">
    <property type="entry name" value="S-adenosyl-L-methionine-dependent methyltransferases"/>
    <property type="match status" value="1"/>
</dbReference>
<accession>A0A178IQQ7</accession>
<organism evidence="7 8">
    <name type="scientific">Termitidicoccus mucosus</name>
    <dbReference type="NCBI Taxonomy" id="1184151"/>
    <lineage>
        <taxon>Bacteria</taxon>
        <taxon>Pseudomonadati</taxon>
        <taxon>Verrucomicrobiota</taxon>
        <taxon>Opitutia</taxon>
        <taxon>Opitutales</taxon>
        <taxon>Opitutaceae</taxon>
        <taxon>Termitidicoccus</taxon>
    </lineage>
</organism>
<evidence type="ECO:0000256" key="1">
    <source>
        <dbReference type="ARBA" id="ARBA00022603"/>
    </source>
</evidence>
<dbReference type="PANTHER" id="PTHR22807">
    <property type="entry name" value="NOP2 YEAST -RELATED NOL1/NOP2/FMU SUN DOMAIN-CONTAINING"/>
    <property type="match status" value="1"/>
</dbReference>
<dbReference type="PRINTS" id="PR02008">
    <property type="entry name" value="RCMTFAMILY"/>
</dbReference>
<sequence length="424" mass="46212">MLPETPTPALIRHAHSQARTFLALFNELRPHLHADRNLPARIQQRLARERRFGSRDRRLYRELLYTAIRHLPWFENALVATDAFTPAAASPAASPFHALLWLAADSPATLPLKRALLLAAPPAPPAPTERAAFLGLDAAGLLPAWFRSHCPEAFASPNLDALNTRAPLWLRLQTDEPAPVLAEFDALGWPHRASPELAGALELLFPDADITKTDAYQRGLVEIQDLGSQLILPIALAKIAAAPALPLRWLDACAGAGGKTLQLARLLGPAAQIEAADPRSDALAELARRAARARLKNIRVLPPSQPPAALYDAILVDAPCSGTGTWRRAPHLKWTTTEADIRAAARLQLEILARHAPRVCPGGFLIYATCSLSRHENEAVATRFLEAHPSFRLLHSETLLPAARNTDGFHVSVFRKQASPAVEV</sequence>
<proteinExistence type="inferred from homology"/>
<dbReference type="Gene3D" id="3.40.50.150">
    <property type="entry name" value="Vaccinia Virus protein VP39"/>
    <property type="match status" value="1"/>
</dbReference>
<dbReference type="GO" id="GO:0009383">
    <property type="term" value="F:rRNA (cytosine-C5-)-methyltransferase activity"/>
    <property type="evidence" value="ECO:0007669"/>
    <property type="project" value="TreeGrafter"/>
</dbReference>
<evidence type="ECO:0000256" key="5">
    <source>
        <dbReference type="PROSITE-ProRule" id="PRU01023"/>
    </source>
</evidence>
<keyword evidence="1 5" id="KW-0489">Methyltransferase</keyword>
<dbReference type="InterPro" id="IPR023267">
    <property type="entry name" value="RCMT"/>
</dbReference>